<evidence type="ECO:0000313" key="4">
    <source>
        <dbReference type="Proteomes" id="UP000245712"/>
    </source>
</evidence>
<keyword evidence="4" id="KW-1185">Reference proteome</keyword>
<proteinExistence type="predicted"/>
<dbReference type="InterPro" id="IPR029058">
    <property type="entry name" value="AB_hydrolase_fold"/>
</dbReference>
<accession>A0ABX5KYM8</accession>
<gene>
    <name evidence="3" type="ORF">C7402_102443</name>
</gene>
<dbReference type="InterPro" id="IPR000073">
    <property type="entry name" value="AB_hydrolase_1"/>
</dbReference>
<name>A0ABX5KYM8_9BURK</name>
<keyword evidence="1" id="KW-0732">Signal</keyword>
<evidence type="ECO:0000256" key="1">
    <source>
        <dbReference type="SAM" id="SignalP"/>
    </source>
</evidence>
<evidence type="ECO:0000259" key="2">
    <source>
        <dbReference type="Pfam" id="PF00561"/>
    </source>
</evidence>
<feature type="domain" description="AB hydrolase-1" evidence="2">
    <location>
        <begin position="67"/>
        <end position="202"/>
    </location>
</feature>
<feature type="chain" id="PRO_5047073338" evidence="1">
    <location>
        <begin position="39"/>
        <end position="378"/>
    </location>
</feature>
<organism evidence="3 4">
    <name type="scientific">Paraburkholderia unamae</name>
    <dbReference type="NCBI Taxonomy" id="219649"/>
    <lineage>
        <taxon>Bacteria</taxon>
        <taxon>Pseudomonadati</taxon>
        <taxon>Pseudomonadota</taxon>
        <taxon>Betaproteobacteria</taxon>
        <taxon>Burkholderiales</taxon>
        <taxon>Burkholderiaceae</taxon>
        <taxon>Paraburkholderia</taxon>
    </lineage>
</organism>
<protein>
    <submittedName>
        <fullName evidence="3">Triacylglycerol lipase</fullName>
    </submittedName>
</protein>
<dbReference type="SUPFAM" id="SSF53474">
    <property type="entry name" value="alpha/beta-Hydrolases"/>
    <property type="match status" value="1"/>
</dbReference>
<reference evidence="3 4" key="1">
    <citation type="submission" date="2018-05" db="EMBL/GenBank/DDBJ databases">
        <title>Genomic Encyclopedia of Type Strains, Phase IV (KMG-V): Genome sequencing to study the core and pangenomes of soil and plant-associated prokaryotes.</title>
        <authorList>
            <person name="Whitman W."/>
        </authorList>
    </citation>
    <scope>NUCLEOTIDE SEQUENCE [LARGE SCALE GENOMIC DNA]</scope>
    <source>
        <strain evidence="3 4">SCZa-39</strain>
    </source>
</reference>
<dbReference type="EMBL" id="QEOB01000002">
    <property type="protein sequence ID" value="PVX86607.1"/>
    <property type="molecule type" value="Genomic_DNA"/>
</dbReference>
<dbReference type="Pfam" id="PF00561">
    <property type="entry name" value="Abhydrolase_1"/>
    <property type="match status" value="1"/>
</dbReference>
<dbReference type="Gene3D" id="3.40.50.1820">
    <property type="entry name" value="alpha/beta hydrolase"/>
    <property type="match status" value="1"/>
</dbReference>
<dbReference type="Proteomes" id="UP000245712">
    <property type="component" value="Unassembled WGS sequence"/>
</dbReference>
<comment type="caution">
    <text evidence="3">The sequence shown here is derived from an EMBL/GenBank/DDBJ whole genome shotgun (WGS) entry which is preliminary data.</text>
</comment>
<feature type="signal peptide" evidence="1">
    <location>
        <begin position="1"/>
        <end position="38"/>
    </location>
</feature>
<sequence>MAESLALKSPRSRCRTFERLSIIAALVAGAIAPVLAHAQQTAALSANVDPMTIASAVHVDDYAATRYPIILVHGLSGSDKLLGVLDYWYGIRSDLERHGATVFVADVTAFQADDGPLGRGEQLVAYIKRVLAVTGAAKVNLIGHSQGGLTVRYAAAVVPQYVASVTTVGTPHRGSEFADLVQGMLTLDPSGFSLALAAQFANIMGYAMGSGRHPNQDAVIALRELTTDDASRFNLKYPSAGLGAPGTCTSGAAEETVGGYRHLLYSWSGSAIQPYTKIAGVVVGRDMSIVPVVDPAIYVDPSTLDMLEIGTVMLNLNSGVNDGLVSVCSSLFGDVISTRYRWNHLDEVNQFMGILGAYAEDPVAVFRAHANRLKLNGV</sequence>
<evidence type="ECO:0000313" key="3">
    <source>
        <dbReference type="EMBL" id="PVX86607.1"/>
    </source>
</evidence>
<dbReference type="RefSeq" id="WP_425273765.1">
    <property type="nucleotide sequence ID" value="NZ_CAJZAT010000219.1"/>
</dbReference>